<geneLocation type="plasmid" evidence="2 3">
    <name>pLM1</name>
</geneLocation>
<protein>
    <submittedName>
        <fullName evidence="2">Uncharacterized protein</fullName>
    </submittedName>
</protein>
<organism evidence="2 3">
    <name type="scientific">Limosilactobacillus mucosae LM1</name>
    <dbReference type="NCBI Taxonomy" id="1130798"/>
    <lineage>
        <taxon>Bacteria</taxon>
        <taxon>Bacillati</taxon>
        <taxon>Bacillota</taxon>
        <taxon>Bacilli</taxon>
        <taxon>Lactobacillales</taxon>
        <taxon>Lactobacillaceae</taxon>
        <taxon>Limosilactobacillus</taxon>
    </lineage>
</organism>
<dbReference type="HOGENOM" id="CLU_713002_0_0_9"/>
<accession>A0A0D4CN94</accession>
<name>A0A0D4CN94_LIMMU</name>
<keyword evidence="2" id="KW-0614">Plasmid</keyword>
<dbReference type="KEGG" id="lmu:LBLM1_11145"/>
<proteinExistence type="predicted"/>
<dbReference type="AlphaFoldDB" id="A0A0D4CN94"/>
<reference evidence="2 3" key="1">
    <citation type="journal article" date="2012" name="J. Bacteriol.">
        <title>Genome sequence of Lactobacillus mucosae LM1, isolated from piglet feces.</title>
        <authorList>
            <person name="Lee J.H."/>
            <person name="Valeriano V.D."/>
            <person name="Shin Y.R."/>
            <person name="Chae J.P."/>
            <person name="Kim G.B."/>
            <person name="Ham J.S."/>
            <person name="Chun J."/>
            <person name="Kang D.K."/>
        </authorList>
    </citation>
    <scope>NUCLEOTIDE SEQUENCE [LARGE SCALE GENOMIC DNA]</scope>
    <source>
        <strain evidence="2 3">LM1</strain>
        <plasmid evidence="2">pLM1</plasmid>
    </source>
</reference>
<evidence type="ECO:0000256" key="1">
    <source>
        <dbReference type="SAM" id="MobiDB-lite"/>
    </source>
</evidence>
<dbReference type="OrthoDB" id="2329347at2"/>
<dbReference type="RefSeq" id="WP_006501093.1">
    <property type="nucleotide sequence ID" value="NZ_CP011014.1"/>
</dbReference>
<feature type="region of interest" description="Disordered" evidence="1">
    <location>
        <begin position="354"/>
        <end position="375"/>
    </location>
</feature>
<dbReference type="Proteomes" id="UP000003645">
    <property type="component" value="Plasmid pLM1"/>
</dbReference>
<keyword evidence="3" id="KW-1185">Reference proteome</keyword>
<gene>
    <name evidence="2" type="ORF">LBLM1_11145</name>
</gene>
<sequence length="375" mass="42782">MVKPKLETELHNGYANFDVIGHVMIDDNTFPKEESKSASGYVYKRASFLVKADQSSSMYVQLMGGHSEVNPQVWVRNKNGEMTPINWEMRDKEEVLSNVDNRSFMRVGLEKGEDGKLIVKQFVAELDLLNYLAEHLDNNMYVEIKGNVEYSRYNGNIQRSFNIRSVFLKDEEAVKPKAIIEQTYLLDEHSLPRKWEDTLVKNGKMVVNAFVPQYVSKENGKVVRKTVAMPQTFTFTNGTDKRIQFIKRFLQANKGEVIEATMRMNVVYGVEESTGNVEITKELQELIDLGIMTEEEAESELTVGSQRVDETQFFNVVLNKQTGKPRIQVRYDPSALIVWGSEDEEVSVDDAFAETDTESADNSSDDVFNDDELFG</sequence>
<evidence type="ECO:0000313" key="2">
    <source>
        <dbReference type="EMBL" id="AJT51578.1"/>
    </source>
</evidence>
<evidence type="ECO:0000313" key="3">
    <source>
        <dbReference type="Proteomes" id="UP000003645"/>
    </source>
</evidence>
<dbReference type="EMBL" id="CP011014">
    <property type="protein sequence ID" value="AJT51578.1"/>
    <property type="molecule type" value="Genomic_DNA"/>
</dbReference>